<accession>A0A1M6I3K7</accession>
<sequence length="213" mass="23015">MGTYNKGILGAFSGKVGPVVGATWRGKDVMRSLPKKSNRLATPFQQQQRTKFTMTNEFLGGVQPVIKRYFGNDTGLKTRRNAAMSYLMKEAIVFNDPNYEWDYTKVLISKGDLLGINNGAVVAGTGQNLDFSWTDNSGQGEAAATDKLVVVVYEPTTKATVYSLEAGSRSSGSASLELPNFLSGLEVQVWATFVSADDKLFATSLYLGAITVG</sequence>
<reference evidence="1 2" key="1">
    <citation type="submission" date="2016-11" db="EMBL/GenBank/DDBJ databases">
        <authorList>
            <person name="Jaros S."/>
            <person name="Januszkiewicz K."/>
            <person name="Wedrychowicz H."/>
        </authorList>
    </citation>
    <scope>NUCLEOTIDE SEQUENCE [LARGE SCALE GENOMIC DNA]</scope>
    <source>
        <strain evidence="1 2">DSM 22807</strain>
    </source>
</reference>
<dbReference type="Pfam" id="PF19781">
    <property type="entry name" value="DUF6266"/>
    <property type="match status" value="1"/>
</dbReference>
<dbReference type="OrthoDB" id="821958at2"/>
<dbReference type="STRING" id="683124.SAMN05444337_1750"/>
<proteinExistence type="predicted"/>
<dbReference type="Proteomes" id="UP000184232">
    <property type="component" value="Unassembled WGS sequence"/>
</dbReference>
<gene>
    <name evidence="1" type="ORF">SAMN05444337_1750</name>
</gene>
<protein>
    <submittedName>
        <fullName evidence="1">Uncharacterized protein</fullName>
    </submittedName>
</protein>
<dbReference type="EMBL" id="FQZH01000002">
    <property type="protein sequence ID" value="SHJ29002.1"/>
    <property type="molecule type" value="Genomic_DNA"/>
</dbReference>
<dbReference type="InterPro" id="IPR046233">
    <property type="entry name" value="DUF6266"/>
</dbReference>
<keyword evidence="2" id="KW-1185">Reference proteome</keyword>
<name>A0A1M6I3K7_9FLAO</name>
<evidence type="ECO:0000313" key="1">
    <source>
        <dbReference type="EMBL" id="SHJ29002.1"/>
    </source>
</evidence>
<dbReference type="AlphaFoldDB" id="A0A1M6I3K7"/>
<organism evidence="1 2">
    <name type="scientific">Flavobacterium haoranii</name>
    <dbReference type="NCBI Taxonomy" id="683124"/>
    <lineage>
        <taxon>Bacteria</taxon>
        <taxon>Pseudomonadati</taxon>
        <taxon>Bacteroidota</taxon>
        <taxon>Flavobacteriia</taxon>
        <taxon>Flavobacteriales</taxon>
        <taxon>Flavobacteriaceae</taxon>
        <taxon>Flavobacterium</taxon>
    </lineage>
</organism>
<evidence type="ECO:0000313" key="2">
    <source>
        <dbReference type="Proteomes" id="UP000184232"/>
    </source>
</evidence>
<dbReference type="RefSeq" id="WP_072784053.1">
    <property type="nucleotide sequence ID" value="NZ_CP045292.1"/>
</dbReference>